<gene>
    <name evidence="2" type="ORF">MFFC18_29750</name>
</gene>
<dbReference type="KEGG" id="mff:MFFC18_29750"/>
<accession>A0A5B9PDR9</accession>
<dbReference type="Gene3D" id="1.25.40.10">
    <property type="entry name" value="Tetratricopeptide repeat domain"/>
    <property type="match status" value="1"/>
</dbReference>
<reference evidence="2 3" key="1">
    <citation type="submission" date="2019-08" db="EMBL/GenBank/DDBJ databases">
        <title>Deep-cultivation of Planctomycetes and their phenomic and genomic characterization uncovers novel biology.</title>
        <authorList>
            <person name="Wiegand S."/>
            <person name="Jogler M."/>
            <person name="Boedeker C."/>
            <person name="Pinto D."/>
            <person name="Vollmers J."/>
            <person name="Rivas-Marin E."/>
            <person name="Kohn T."/>
            <person name="Peeters S.H."/>
            <person name="Heuer A."/>
            <person name="Rast P."/>
            <person name="Oberbeckmann S."/>
            <person name="Bunk B."/>
            <person name="Jeske O."/>
            <person name="Meyerdierks A."/>
            <person name="Storesund J.E."/>
            <person name="Kallscheuer N."/>
            <person name="Luecker S."/>
            <person name="Lage O.M."/>
            <person name="Pohl T."/>
            <person name="Merkel B.J."/>
            <person name="Hornburger P."/>
            <person name="Mueller R.-W."/>
            <person name="Bruemmer F."/>
            <person name="Labrenz M."/>
            <person name="Spormann A.M."/>
            <person name="Op den Camp H."/>
            <person name="Overmann J."/>
            <person name="Amann R."/>
            <person name="Jetten M.S.M."/>
            <person name="Mascher T."/>
            <person name="Medema M.H."/>
            <person name="Devos D.P."/>
            <person name="Kaster A.-K."/>
            <person name="Ovreas L."/>
            <person name="Rohde M."/>
            <person name="Galperin M.Y."/>
            <person name="Jogler C."/>
        </authorList>
    </citation>
    <scope>NUCLEOTIDE SEQUENCE [LARGE SCALE GENOMIC DNA]</scope>
    <source>
        <strain evidence="2 3">FC18</strain>
    </source>
</reference>
<dbReference type="InterPro" id="IPR013766">
    <property type="entry name" value="Thioredoxin_domain"/>
</dbReference>
<evidence type="ECO:0000313" key="2">
    <source>
        <dbReference type="EMBL" id="QEG23082.1"/>
    </source>
</evidence>
<keyword evidence="3" id="KW-1185">Reference proteome</keyword>
<evidence type="ECO:0000259" key="1">
    <source>
        <dbReference type="PROSITE" id="PS51352"/>
    </source>
</evidence>
<dbReference type="EMBL" id="CP042912">
    <property type="protein sequence ID" value="QEG23082.1"/>
    <property type="molecule type" value="Genomic_DNA"/>
</dbReference>
<dbReference type="GO" id="GO:0006950">
    <property type="term" value="P:response to stress"/>
    <property type="evidence" value="ECO:0007669"/>
    <property type="project" value="UniProtKB-ARBA"/>
</dbReference>
<dbReference type="AlphaFoldDB" id="A0A5B9PDR9"/>
<dbReference type="InterPro" id="IPR011990">
    <property type="entry name" value="TPR-like_helical_dom_sf"/>
</dbReference>
<dbReference type="Gene3D" id="3.40.30.10">
    <property type="entry name" value="Glutaredoxin"/>
    <property type="match status" value="1"/>
</dbReference>
<sequence length="773" mass="86986">MTKFLKHFLFHMNRLGRPTRSESYHSIIEVTSSNLKSGFEFWSIFAIGICWATICIFANPHSLPRTDGRLVEECQIAGIGGGNGNRICDIKALNKNHRPAGHFKVTGLTMMPFDQSFQITIKKLATTAFLAVAMLSLNSPDAAAQKKKQFSESEISTALTYKAKQDVDYDFKVSGRPTEEMVKKAQMQSSSELFKKTGYVIADATNRVVRVLLDTNSDRKLDYFSYYKDGIEVYREVDTDYDSEPNEYRWLGSAGTRWGIDRNQDGEIDQWKVISAEEVAYEVFMAIKNRDDARYQRLLLSKEELASLGLSGDLAKDAAARLDNARKGFANMVRGQKAIDGSAKWINSGNGKPSLAAAGRGLSKDLICHDHASSVFESGAGGTDTLALGTLVKVGDVWRLMELPQVVPRGKAIENGGLLFPVAQIIPQFDPVNPTERVDEELAGLYEELTKMETAIAKEAEPGVEMAKLQKDRAMMQWKIYQKIPEKEKSNWLENIGDTVSNAYQMEAYPEGLRFLESVIKTLREAKKPQSLDYIRWRMIHAEYYKKLERSDRREKEDVAEEYYKKLEAFGSEFPKSKFAPEALFMIGQNFEVSRNADPEKASRWYQACEQRYEGTDFGKRAAGAVRRIDGRGKAVPFSGKTVDGKVFDISNRTLRDRIVVVYFWEMWCADQKVNAKGDTAFEVFQDIKSKYKDEVVIVSANIEANADAYKEFDGELKGIFEMHAPGGMESSPLAAQLGIVSEPTMIVWDKEGKLIDSESGVGDLDRIIQKQE</sequence>
<dbReference type="SUPFAM" id="SSF52833">
    <property type="entry name" value="Thioredoxin-like"/>
    <property type="match status" value="1"/>
</dbReference>
<feature type="domain" description="Thioredoxin" evidence="1">
    <location>
        <begin position="629"/>
        <end position="773"/>
    </location>
</feature>
<organism evidence="2 3">
    <name type="scientific">Mariniblastus fucicola</name>
    <dbReference type="NCBI Taxonomy" id="980251"/>
    <lineage>
        <taxon>Bacteria</taxon>
        <taxon>Pseudomonadati</taxon>
        <taxon>Planctomycetota</taxon>
        <taxon>Planctomycetia</taxon>
        <taxon>Pirellulales</taxon>
        <taxon>Pirellulaceae</taxon>
        <taxon>Mariniblastus</taxon>
    </lineage>
</organism>
<dbReference type="STRING" id="980251.GCA_001642875_03984"/>
<protein>
    <recommendedName>
        <fullName evidence="1">Thioredoxin domain-containing protein</fullName>
    </recommendedName>
</protein>
<proteinExistence type="predicted"/>
<dbReference type="Proteomes" id="UP000322214">
    <property type="component" value="Chromosome"/>
</dbReference>
<evidence type="ECO:0000313" key="3">
    <source>
        <dbReference type="Proteomes" id="UP000322214"/>
    </source>
</evidence>
<dbReference type="InterPro" id="IPR036249">
    <property type="entry name" value="Thioredoxin-like_sf"/>
</dbReference>
<name>A0A5B9PDR9_9BACT</name>
<dbReference type="PROSITE" id="PS51352">
    <property type="entry name" value="THIOREDOXIN_2"/>
    <property type="match status" value="1"/>
</dbReference>